<evidence type="ECO:0000313" key="3">
    <source>
        <dbReference type="Proteomes" id="UP000015106"/>
    </source>
</evidence>
<evidence type="ECO:0000313" key="2">
    <source>
        <dbReference type="EnsemblPlants" id="TuG1812G0500003823.01.T01"/>
    </source>
</evidence>
<sequence>MVEVRERGEAGGRWREGRSNEGSVTAVAAGRGREGRLDEGGVAAVAGWVAPSLSCSRMSDAMRGCSAGFFSSDNATEFGCQQGRHLGAGLELAENKHGSATWSPLPRNFFGHV</sequence>
<reference evidence="2" key="3">
    <citation type="submission" date="2022-06" db="UniProtKB">
        <authorList>
            <consortium name="EnsemblPlants"/>
        </authorList>
    </citation>
    <scope>IDENTIFICATION</scope>
</reference>
<keyword evidence="3" id="KW-1185">Reference proteome</keyword>
<dbReference type="EnsemblPlants" id="TuG1812G0500003823.01.T01">
    <property type="protein sequence ID" value="TuG1812G0500003823.01.T01"/>
    <property type="gene ID" value="TuG1812G0500003823.01"/>
</dbReference>
<reference evidence="3" key="1">
    <citation type="journal article" date="2013" name="Nature">
        <title>Draft genome of the wheat A-genome progenitor Triticum urartu.</title>
        <authorList>
            <person name="Ling H.Q."/>
            <person name="Zhao S."/>
            <person name="Liu D."/>
            <person name="Wang J."/>
            <person name="Sun H."/>
            <person name="Zhang C."/>
            <person name="Fan H."/>
            <person name="Li D."/>
            <person name="Dong L."/>
            <person name="Tao Y."/>
            <person name="Gao C."/>
            <person name="Wu H."/>
            <person name="Li Y."/>
            <person name="Cui Y."/>
            <person name="Guo X."/>
            <person name="Zheng S."/>
            <person name="Wang B."/>
            <person name="Yu K."/>
            <person name="Liang Q."/>
            <person name="Yang W."/>
            <person name="Lou X."/>
            <person name="Chen J."/>
            <person name="Feng M."/>
            <person name="Jian J."/>
            <person name="Zhang X."/>
            <person name="Luo G."/>
            <person name="Jiang Y."/>
            <person name="Liu J."/>
            <person name="Wang Z."/>
            <person name="Sha Y."/>
            <person name="Zhang B."/>
            <person name="Wu H."/>
            <person name="Tang D."/>
            <person name="Shen Q."/>
            <person name="Xue P."/>
            <person name="Zou S."/>
            <person name="Wang X."/>
            <person name="Liu X."/>
            <person name="Wang F."/>
            <person name="Yang Y."/>
            <person name="An X."/>
            <person name="Dong Z."/>
            <person name="Zhang K."/>
            <person name="Zhang X."/>
            <person name="Luo M.C."/>
            <person name="Dvorak J."/>
            <person name="Tong Y."/>
            <person name="Wang J."/>
            <person name="Yang H."/>
            <person name="Li Z."/>
            <person name="Wang D."/>
            <person name="Zhang A."/>
            <person name="Wang J."/>
        </authorList>
    </citation>
    <scope>NUCLEOTIDE SEQUENCE</scope>
    <source>
        <strain evidence="3">cv. G1812</strain>
    </source>
</reference>
<feature type="region of interest" description="Disordered" evidence="1">
    <location>
        <begin position="1"/>
        <end position="26"/>
    </location>
</feature>
<protein>
    <submittedName>
        <fullName evidence="2">Uncharacterized protein</fullName>
    </submittedName>
</protein>
<feature type="compositionally biased region" description="Basic and acidic residues" evidence="1">
    <location>
        <begin position="1"/>
        <end position="19"/>
    </location>
</feature>
<evidence type="ECO:0000256" key="1">
    <source>
        <dbReference type="SAM" id="MobiDB-lite"/>
    </source>
</evidence>
<organism evidence="2 3">
    <name type="scientific">Triticum urartu</name>
    <name type="common">Red wild einkorn</name>
    <name type="synonym">Crithodium urartu</name>
    <dbReference type="NCBI Taxonomy" id="4572"/>
    <lineage>
        <taxon>Eukaryota</taxon>
        <taxon>Viridiplantae</taxon>
        <taxon>Streptophyta</taxon>
        <taxon>Embryophyta</taxon>
        <taxon>Tracheophyta</taxon>
        <taxon>Spermatophyta</taxon>
        <taxon>Magnoliopsida</taxon>
        <taxon>Liliopsida</taxon>
        <taxon>Poales</taxon>
        <taxon>Poaceae</taxon>
        <taxon>BOP clade</taxon>
        <taxon>Pooideae</taxon>
        <taxon>Triticodae</taxon>
        <taxon>Triticeae</taxon>
        <taxon>Triticinae</taxon>
        <taxon>Triticum</taxon>
    </lineage>
</organism>
<name>A0A8R7UN03_TRIUA</name>
<accession>A0A8R7UN03</accession>
<proteinExistence type="predicted"/>
<dbReference type="AlphaFoldDB" id="A0A8R7UN03"/>
<dbReference type="Gramene" id="TuG1812G0500003823.01.T01">
    <property type="protein sequence ID" value="TuG1812G0500003823.01.T01"/>
    <property type="gene ID" value="TuG1812G0500003823.01"/>
</dbReference>
<reference evidence="2" key="2">
    <citation type="submission" date="2018-03" db="EMBL/GenBank/DDBJ databases">
        <title>The Triticum urartu genome reveals the dynamic nature of wheat genome evolution.</title>
        <authorList>
            <person name="Ling H."/>
            <person name="Ma B."/>
            <person name="Shi X."/>
            <person name="Liu H."/>
            <person name="Dong L."/>
            <person name="Sun H."/>
            <person name="Cao Y."/>
            <person name="Gao Q."/>
            <person name="Zheng S."/>
            <person name="Li Y."/>
            <person name="Yu Y."/>
            <person name="Du H."/>
            <person name="Qi M."/>
            <person name="Li Y."/>
            <person name="Yu H."/>
            <person name="Cui Y."/>
            <person name="Wang N."/>
            <person name="Chen C."/>
            <person name="Wu H."/>
            <person name="Zhao Y."/>
            <person name="Zhang J."/>
            <person name="Li Y."/>
            <person name="Zhou W."/>
            <person name="Zhang B."/>
            <person name="Hu W."/>
            <person name="Eijk M."/>
            <person name="Tang J."/>
            <person name="Witsenboer H."/>
            <person name="Zhao S."/>
            <person name="Li Z."/>
            <person name="Zhang A."/>
            <person name="Wang D."/>
            <person name="Liang C."/>
        </authorList>
    </citation>
    <scope>NUCLEOTIDE SEQUENCE [LARGE SCALE GENOMIC DNA]</scope>
    <source>
        <strain evidence="2">cv. G1812</strain>
    </source>
</reference>
<dbReference type="Proteomes" id="UP000015106">
    <property type="component" value="Chromosome 5"/>
</dbReference>